<dbReference type="Gene3D" id="2.60.200.20">
    <property type="match status" value="1"/>
</dbReference>
<feature type="compositionally biased region" description="Basic and acidic residues" evidence="1">
    <location>
        <begin position="15"/>
        <end position="61"/>
    </location>
</feature>
<organism evidence="3 4">
    <name type="scientific">Ladona fulva</name>
    <name type="common">Scarce chaser dragonfly</name>
    <name type="synonym">Libellula fulva</name>
    <dbReference type="NCBI Taxonomy" id="123851"/>
    <lineage>
        <taxon>Eukaryota</taxon>
        <taxon>Metazoa</taxon>
        <taxon>Ecdysozoa</taxon>
        <taxon>Arthropoda</taxon>
        <taxon>Hexapoda</taxon>
        <taxon>Insecta</taxon>
        <taxon>Pterygota</taxon>
        <taxon>Palaeoptera</taxon>
        <taxon>Odonata</taxon>
        <taxon>Epiprocta</taxon>
        <taxon>Anisoptera</taxon>
        <taxon>Libelluloidea</taxon>
        <taxon>Libellulidae</taxon>
        <taxon>Ladona</taxon>
    </lineage>
</organism>
<reference evidence="3" key="1">
    <citation type="submission" date="2013-04" db="EMBL/GenBank/DDBJ databases">
        <authorList>
            <person name="Qu J."/>
            <person name="Murali S.C."/>
            <person name="Bandaranaike D."/>
            <person name="Bellair M."/>
            <person name="Blankenburg K."/>
            <person name="Chao H."/>
            <person name="Dinh H."/>
            <person name="Doddapaneni H."/>
            <person name="Downs B."/>
            <person name="Dugan-Rocha S."/>
            <person name="Elkadiri S."/>
            <person name="Gnanaolivu R.D."/>
            <person name="Hernandez B."/>
            <person name="Javaid M."/>
            <person name="Jayaseelan J.C."/>
            <person name="Lee S."/>
            <person name="Li M."/>
            <person name="Ming W."/>
            <person name="Munidasa M."/>
            <person name="Muniz J."/>
            <person name="Nguyen L."/>
            <person name="Ongeri F."/>
            <person name="Osuji N."/>
            <person name="Pu L.-L."/>
            <person name="Puazo M."/>
            <person name="Qu C."/>
            <person name="Quiroz J."/>
            <person name="Raj R."/>
            <person name="Weissenberger G."/>
            <person name="Xin Y."/>
            <person name="Zou X."/>
            <person name="Han Y."/>
            <person name="Richards S."/>
            <person name="Worley K."/>
            <person name="Muzny D."/>
            <person name="Gibbs R."/>
        </authorList>
    </citation>
    <scope>NUCLEOTIDE SEQUENCE</scope>
    <source>
        <strain evidence="3">Sampled in the wild</strain>
    </source>
</reference>
<name>A0A8K0JV28_LADFU</name>
<sequence>MKVGLLNFVMDNVLNERKENSPNHEKDSREEIKIEDLSSEKKDSLEIEHAKSSEGIDETFKKPLTIESKAKPIKPSKVLKESSKGDDVGKKSSDPSAVPVPYLEPAWSSTADEPYTLEVIKSGTIIDTVDISRKLFLVFGRQSNCDVQLAHPTISRHHAVIQQCGSVKTDGTENESSQEPGIYIYDLGSTHGTFVNKILIPKQKYIRLHVGHIMKFGGSTRSYVLIGPESDAEKESDKSVTELKKEAESRRIARITAESAKEVEDEEEDKGIDWGFGEDADEESDLAENPFAVTQNEELYIDDPKKTLRGWFEREGEELEYDVEEKGFGQFLCQVKLPLDDSHGRQITAEALVKGKKKEAVVQCALEACRILDRMGLLRQATHESKKRKARNWEEDDFYDSDEDTFLDRTGTVERKREKRMRSAGKLEVKAETYDSLLVKLKDVTEEIKSLKGAISCCKSGSSKPKEKEGGQDEEDALDVFMSTLSSKTPLDKINIKRQKARLAELEDEEVHLQKLVKIACPATLPAELSLKIPSEVAPPKEPTTVPEKEKVSEAESSESKAEKKEKPLERVREERVGKIKEKPKREEKKKEETVEEEEHVSRKASHEEKVDVKKKEVIEENVSLWLPPENQTGDGKTKLNEKYGY</sequence>
<dbReference type="InterPro" id="IPR050923">
    <property type="entry name" value="Cell_Proc_Reg/RNA_Proc"/>
</dbReference>
<comment type="caution">
    <text evidence="3">The sequence shown here is derived from an EMBL/GenBank/DDBJ whole genome shotgun (WGS) entry which is preliminary data.</text>
</comment>
<dbReference type="CDD" id="cd19856">
    <property type="entry name" value="DSRM_Kanadaptin"/>
    <property type="match status" value="1"/>
</dbReference>
<dbReference type="PROSITE" id="PS50006">
    <property type="entry name" value="FHA_DOMAIN"/>
    <property type="match status" value="1"/>
</dbReference>
<keyword evidence="4" id="KW-1185">Reference proteome</keyword>
<dbReference type="Proteomes" id="UP000792457">
    <property type="component" value="Unassembled WGS sequence"/>
</dbReference>
<feature type="compositionally biased region" description="Basic and acidic residues" evidence="1">
    <location>
        <begin position="636"/>
        <end position="646"/>
    </location>
</feature>
<evidence type="ECO:0000313" key="4">
    <source>
        <dbReference type="Proteomes" id="UP000792457"/>
    </source>
</evidence>
<dbReference type="InterPro" id="IPR000253">
    <property type="entry name" value="FHA_dom"/>
</dbReference>
<feature type="compositionally biased region" description="Basic and acidic residues" evidence="1">
    <location>
        <begin position="78"/>
        <end position="93"/>
    </location>
</feature>
<feature type="region of interest" description="Disordered" evidence="1">
    <location>
        <begin position="627"/>
        <end position="646"/>
    </location>
</feature>
<dbReference type="OrthoDB" id="433755at2759"/>
<feature type="region of interest" description="Disordered" evidence="1">
    <location>
        <begin position="534"/>
        <end position="612"/>
    </location>
</feature>
<proteinExistence type="predicted"/>
<gene>
    <name evidence="3" type="ORF">J437_LFUL000263</name>
</gene>
<reference evidence="3" key="2">
    <citation type="submission" date="2017-10" db="EMBL/GenBank/DDBJ databases">
        <title>Ladona fulva Genome sequencing and assembly.</title>
        <authorList>
            <person name="Murali S."/>
            <person name="Richards S."/>
            <person name="Bandaranaike D."/>
            <person name="Bellair M."/>
            <person name="Blankenburg K."/>
            <person name="Chao H."/>
            <person name="Dinh H."/>
            <person name="Doddapaneni H."/>
            <person name="Dugan-Rocha S."/>
            <person name="Elkadiri S."/>
            <person name="Gnanaolivu R."/>
            <person name="Hernandez B."/>
            <person name="Skinner E."/>
            <person name="Javaid M."/>
            <person name="Lee S."/>
            <person name="Li M."/>
            <person name="Ming W."/>
            <person name="Munidasa M."/>
            <person name="Muniz J."/>
            <person name="Nguyen L."/>
            <person name="Hughes D."/>
            <person name="Osuji N."/>
            <person name="Pu L.-L."/>
            <person name="Puazo M."/>
            <person name="Qu C."/>
            <person name="Quiroz J."/>
            <person name="Raj R."/>
            <person name="Weissenberger G."/>
            <person name="Xin Y."/>
            <person name="Zou X."/>
            <person name="Han Y."/>
            <person name="Worley K."/>
            <person name="Muzny D."/>
            <person name="Gibbs R."/>
        </authorList>
    </citation>
    <scope>NUCLEOTIDE SEQUENCE</scope>
    <source>
        <strain evidence="3">Sampled in the wild</strain>
    </source>
</reference>
<dbReference type="PANTHER" id="PTHR23308">
    <property type="entry name" value="NUCLEAR INHIBITOR OF PROTEIN PHOSPHATASE-1"/>
    <property type="match status" value="1"/>
</dbReference>
<dbReference type="SUPFAM" id="SSF49879">
    <property type="entry name" value="SMAD/FHA domain"/>
    <property type="match status" value="1"/>
</dbReference>
<dbReference type="InterPro" id="IPR008984">
    <property type="entry name" value="SMAD_FHA_dom_sf"/>
</dbReference>
<evidence type="ECO:0000313" key="3">
    <source>
        <dbReference type="EMBL" id="KAG8222968.1"/>
    </source>
</evidence>
<dbReference type="SMART" id="SM00240">
    <property type="entry name" value="FHA"/>
    <property type="match status" value="1"/>
</dbReference>
<feature type="compositionally biased region" description="Basic and acidic residues" evidence="1">
    <location>
        <begin position="547"/>
        <end position="593"/>
    </location>
</feature>
<accession>A0A8K0JV28</accession>
<protein>
    <recommendedName>
        <fullName evidence="2">FHA domain-containing protein</fullName>
    </recommendedName>
</protein>
<feature type="region of interest" description="Disordered" evidence="1">
    <location>
        <begin position="15"/>
        <end position="99"/>
    </location>
</feature>
<evidence type="ECO:0000259" key="2">
    <source>
        <dbReference type="PROSITE" id="PS50006"/>
    </source>
</evidence>
<dbReference type="CDD" id="cd22677">
    <property type="entry name" value="FHA_Kanadaptin"/>
    <property type="match status" value="1"/>
</dbReference>
<dbReference type="EMBL" id="KZ308147">
    <property type="protein sequence ID" value="KAG8222968.1"/>
    <property type="molecule type" value="Genomic_DNA"/>
</dbReference>
<evidence type="ECO:0000256" key="1">
    <source>
        <dbReference type="SAM" id="MobiDB-lite"/>
    </source>
</evidence>
<dbReference type="Pfam" id="PF00498">
    <property type="entry name" value="FHA"/>
    <property type="match status" value="1"/>
</dbReference>
<feature type="domain" description="FHA" evidence="2">
    <location>
        <begin position="137"/>
        <end position="200"/>
    </location>
</feature>
<dbReference type="AlphaFoldDB" id="A0A8K0JV28"/>
<feature type="compositionally biased region" description="Basic and acidic residues" evidence="1">
    <location>
        <begin position="600"/>
        <end position="612"/>
    </location>
</feature>